<evidence type="ECO:0000313" key="3">
    <source>
        <dbReference type="Proteomes" id="UP000321222"/>
    </source>
</evidence>
<reference evidence="2 3" key="1">
    <citation type="submission" date="2019-08" db="EMBL/GenBank/DDBJ databases">
        <title>Flavobacterium alkalisoli sp. nov., isolated from rhizosphere soil of Suaeda salsa.</title>
        <authorList>
            <person name="Sun J.-Q."/>
            <person name="Xu L."/>
        </authorList>
    </citation>
    <scope>NUCLEOTIDE SEQUENCE [LARGE SCALE GENOMIC DNA]</scope>
    <source>
        <strain evidence="2 3">XS-5</strain>
    </source>
</reference>
<evidence type="ECO:0000256" key="1">
    <source>
        <dbReference type="SAM" id="Phobius"/>
    </source>
</evidence>
<feature type="transmembrane region" description="Helical" evidence="1">
    <location>
        <begin position="52"/>
        <end position="81"/>
    </location>
</feature>
<gene>
    <name evidence="2" type="ORF">FUA48_09755</name>
</gene>
<proteinExistence type="predicted"/>
<feature type="transmembrane region" description="Helical" evidence="1">
    <location>
        <begin position="102"/>
        <end position="124"/>
    </location>
</feature>
<dbReference type="AlphaFoldDB" id="A0A5B9FUB9"/>
<feature type="transmembrane region" description="Helical" evidence="1">
    <location>
        <begin position="12"/>
        <end position="32"/>
    </location>
</feature>
<dbReference type="RefSeq" id="WP_147583360.1">
    <property type="nucleotide sequence ID" value="NZ_CP042831.1"/>
</dbReference>
<dbReference type="Pfam" id="PF03350">
    <property type="entry name" value="UPF0114"/>
    <property type="match status" value="1"/>
</dbReference>
<organism evidence="2 3">
    <name type="scientific">Flavobacterium alkalisoli</name>
    <dbReference type="NCBI Taxonomy" id="2602769"/>
    <lineage>
        <taxon>Bacteria</taxon>
        <taxon>Pseudomonadati</taxon>
        <taxon>Bacteroidota</taxon>
        <taxon>Flavobacteriia</taxon>
        <taxon>Flavobacteriales</taxon>
        <taxon>Flavobacteriaceae</taxon>
        <taxon>Flavobacterium</taxon>
    </lineage>
</organism>
<dbReference type="KEGG" id="fak:FUA48_09755"/>
<keyword evidence="1" id="KW-0812">Transmembrane</keyword>
<keyword evidence="1" id="KW-1133">Transmembrane helix</keyword>
<protein>
    <submittedName>
        <fullName evidence="2">YqhA family protein</fullName>
    </submittedName>
</protein>
<keyword evidence="1" id="KW-0472">Membrane</keyword>
<dbReference type="Proteomes" id="UP000321222">
    <property type="component" value="Chromosome"/>
</dbReference>
<dbReference type="OrthoDB" id="1433082at2"/>
<name>A0A5B9FUB9_9FLAO</name>
<sequence>MRNLLNQVGNIASIIAVIVFVSGIILTGIGIYELVLTFKPESFHTADSSATIIAIGLLKSLDMFLIALVFFIFSVGVYTLFSNSRNNKRILDKVPEWLMINSFIKLKVILWETILTTFLVSYLAGIAEKKFSGEEITVQSLIIPAAIVMLSISMVFLKKES</sequence>
<evidence type="ECO:0000313" key="2">
    <source>
        <dbReference type="EMBL" id="QEE49859.1"/>
    </source>
</evidence>
<dbReference type="InterPro" id="IPR005134">
    <property type="entry name" value="UPF0114"/>
</dbReference>
<keyword evidence="3" id="KW-1185">Reference proteome</keyword>
<dbReference type="EMBL" id="CP042831">
    <property type="protein sequence ID" value="QEE49859.1"/>
    <property type="molecule type" value="Genomic_DNA"/>
</dbReference>
<accession>A0A5B9FUB9</accession>
<feature type="transmembrane region" description="Helical" evidence="1">
    <location>
        <begin position="136"/>
        <end position="157"/>
    </location>
</feature>